<dbReference type="STRING" id="1246637.MTBBW1_1410013"/>
<dbReference type="AlphaFoldDB" id="A0A1W1H830"/>
<name>A0A1W1H830_9BACT</name>
<accession>A0A1W1H830</accession>
<evidence type="ECO:0000313" key="2">
    <source>
        <dbReference type="Proteomes" id="UP000191931"/>
    </source>
</evidence>
<reference evidence="1 2" key="1">
    <citation type="submission" date="2017-03" db="EMBL/GenBank/DDBJ databases">
        <authorList>
            <person name="Afonso C.L."/>
            <person name="Miller P.J."/>
            <person name="Scott M.A."/>
            <person name="Spackman E."/>
            <person name="Goraichik I."/>
            <person name="Dimitrov K.M."/>
            <person name="Suarez D.L."/>
            <person name="Swayne D.E."/>
        </authorList>
    </citation>
    <scope>NUCLEOTIDE SEQUENCE [LARGE SCALE GENOMIC DNA]</scope>
    <source>
        <strain evidence="1">PRJEB14757</strain>
    </source>
</reference>
<evidence type="ECO:0000313" key="1">
    <source>
        <dbReference type="EMBL" id="SLM28596.1"/>
    </source>
</evidence>
<dbReference type="Proteomes" id="UP000191931">
    <property type="component" value="Unassembled WGS sequence"/>
</dbReference>
<protein>
    <submittedName>
        <fullName evidence="1">Uncharacterized protein</fullName>
    </submittedName>
</protein>
<keyword evidence="2" id="KW-1185">Reference proteome</keyword>
<dbReference type="EMBL" id="FWEV01000048">
    <property type="protein sequence ID" value="SLM28596.1"/>
    <property type="molecule type" value="Genomic_DNA"/>
</dbReference>
<gene>
    <name evidence="1" type="ORF">MTBBW1_1410013</name>
</gene>
<sequence length="59" mass="6581">MVERMTFCLVLELSSVNSSRERPVINEKYAGISGRMHGEKKDNRPAINAALFVTVSVNN</sequence>
<organism evidence="1 2">
    <name type="scientific">Desulfamplus magnetovallimortis</name>
    <dbReference type="NCBI Taxonomy" id="1246637"/>
    <lineage>
        <taxon>Bacteria</taxon>
        <taxon>Pseudomonadati</taxon>
        <taxon>Thermodesulfobacteriota</taxon>
        <taxon>Desulfobacteria</taxon>
        <taxon>Desulfobacterales</taxon>
        <taxon>Desulfobacteraceae</taxon>
        <taxon>Desulfamplus</taxon>
    </lineage>
</organism>
<proteinExistence type="predicted"/>